<evidence type="ECO:0000256" key="5">
    <source>
        <dbReference type="SAM" id="SignalP"/>
    </source>
</evidence>
<dbReference type="Gene3D" id="3.40.720.10">
    <property type="entry name" value="Alkaline Phosphatase, subunit A"/>
    <property type="match status" value="1"/>
</dbReference>
<feature type="signal peptide" evidence="5">
    <location>
        <begin position="1"/>
        <end position="25"/>
    </location>
</feature>
<gene>
    <name evidence="7" type="ORF">ESB00_08675</name>
</gene>
<dbReference type="InterPro" id="IPR024607">
    <property type="entry name" value="Sulfatase_CS"/>
</dbReference>
<dbReference type="PROSITE" id="PS00149">
    <property type="entry name" value="SULFATASE_2"/>
    <property type="match status" value="1"/>
</dbReference>
<comment type="similarity">
    <text evidence="1">Belongs to the sulfatase family.</text>
</comment>
<dbReference type="OrthoDB" id="9762324at2"/>
<comment type="caution">
    <text evidence="7">The sequence shown here is derived from an EMBL/GenBank/DDBJ whole genome shotgun (WGS) entry which is preliminary data.</text>
</comment>
<evidence type="ECO:0000313" key="8">
    <source>
        <dbReference type="Proteomes" id="UP000290218"/>
    </source>
</evidence>
<organism evidence="7 8">
    <name type="scientific">Oleiharenicola lentus</name>
    <dbReference type="NCBI Taxonomy" id="2508720"/>
    <lineage>
        <taxon>Bacteria</taxon>
        <taxon>Pseudomonadati</taxon>
        <taxon>Verrucomicrobiota</taxon>
        <taxon>Opitutia</taxon>
        <taxon>Opitutales</taxon>
        <taxon>Opitutaceae</taxon>
        <taxon>Oleiharenicola</taxon>
    </lineage>
</organism>
<feature type="chain" id="PRO_5020985246" evidence="5">
    <location>
        <begin position="26"/>
        <end position="487"/>
    </location>
</feature>
<dbReference type="EMBL" id="SDHX01000001">
    <property type="protein sequence ID" value="RXK55937.1"/>
    <property type="molecule type" value="Genomic_DNA"/>
</dbReference>
<sequence length="487" mass="53776">MRHLIRTVFAARLIGLSLALPGAIAAEPPARPNVLFIITDDQSYDALSIVQREQGAQGRFPWLDTPNLDRLASEGVRFRNAFVTNSLCSPSRAVNLTGLYNHEDGNGIASNFRPFAASNVTHATLMREAGYTTAYVGKWHMDNQRERPGFDHHATYLGHGRYENCPFIVDGKETSSTGWVDDAATDYAIAFIERQKASPKPWSLVLGFKTPHQPWEPPARTKDLYAGAVARTVPNFNTPPPYLRAQGKNRSSQAVPPTATTNLGYFRCLKAMDDCVGRLLAALKQSGMAENTIVVFTSDNGVYLGAHATGDKRSAYDESLRVPFLVRFPALGPAARGRVVDEMVLNLDLAPTLLDFAGLAAPAMQGRSWRPLLTGPAASWRQSWFYEYFTENQNNTRVPDLTAVRTVDAKLIKYPGHPAWTELFDLKSDPYETQNLIDDPAAAALKARMLAEHNRLAREVGFRVPRFVDRPPDWGQPGSLAGELSPP</sequence>
<keyword evidence="2 5" id="KW-0732">Signal</keyword>
<dbReference type="InterPro" id="IPR000917">
    <property type="entry name" value="Sulfatase_N"/>
</dbReference>
<evidence type="ECO:0000256" key="3">
    <source>
        <dbReference type="ARBA" id="ARBA00022801"/>
    </source>
</evidence>
<keyword evidence="3" id="KW-0378">Hydrolase</keyword>
<accession>A0A4Q1CA36</accession>
<dbReference type="InterPro" id="IPR017850">
    <property type="entry name" value="Alkaline_phosphatase_core_sf"/>
</dbReference>
<evidence type="ECO:0000256" key="2">
    <source>
        <dbReference type="ARBA" id="ARBA00022729"/>
    </source>
</evidence>
<dbReference type="PANTHER" id="PTHR43108">
    <property type="entry name" value="N-ACETYLGLUCOSAMINE-6-SULFATASE FAMILY MEMBER"/>
    <property type="match status" value="1"/>
</dbReference>
<dbReference type="GO" id="GO:0016787">
    <property type="term" value="F:hydrolase activity"/>
    <property type="evidence" value="ECO:0007669"/>
    <property type="project" value="UniProtKB-KW"/>
</dbReference>
<name>A0A4Q1CA36_9BACT</name>
<evidence type="ECO:0000256" key="4">
    <source>
        <dbReference type="ARBA" id="ARBA00023180"/>
    </source>
</evidence>
<evidence type="ECO:0000256" key="1">
    <source>
        <dbReference type="ARBA" id="ARBA00008779"/>
    </source>
</evidence>
<feature type="domain" description="Sulfatase N-terminal" evidence="6">
    <location>
        <begin position="32"/>
        <end position="358"/>
    </location>
</feature>
<evidence type="ECO:0000259" key="6">
    <source>
        <dbReference type="Pfam" id="PF00884"/>
    </source>
</evidence>
<dbReference type="SUPFAM" id="SSF53649">
    <property type="entry name" value="Alkaline phosphatase-like"/>
    <property type="match status" value="1"/>
</dbReference>
<dbReference type="CDD" id="cd16031">
    <property type="entry name" value="G6S_like"/>
    <property type="match status" value="1"/>
</dbReference>
<dbReference type="PANTHER" id="PTHR43108:SF6">
    <property type="entry name" value="N-SULPHOGLUCOSAMINE SULPHOHYDROLASE"/>
    <property type="match status" value="1"/>
</dbReference>
<keyword evidence="4" id="KW-0325">Glycoprotein</keyword>
<dbReference type="RefSeq" id="WP_129047304.1">
    <property type="nucleotide sequence ID" value="NZ_SDHX01000001.1"/>
</dbReference>
<dbReference type="Pfam" id="PF00884">
    <property type="entry name" value="Sulfatase"/>
    <property type="match status" value="1"/>
</dbReference>
<reference evidence="7 8" key="1">
    <citation type="submission" date="2019-01" db="EMBL/GenBank/DDBJ databases">
        <title>Lacunisphaera sp. strain TWA-58.</title>
        <authorList>
            <person name="Chen W.-M."/>
        </authorList>
    </citation>
    <scope>NUCLEOTIDE SEQUENCE [LARGE SCALE GENOMIC DNA]</scope>
    <source>
        <strain evidence="7 8">TWA-58</strain>
    </source>
</reference>
<dbReference type="Proteomes" id="UP000290218">
    <property type="component" value="Unassembled WGS sequence"/>
</dbReference>
<proteinExistence type="inferred from homology"/>
<evidence type="ECO:0000313" key="7">
    <source>
        <dbReference type="EMBL" id="RXK55937.1"/>
    </source>
</evidence>
<dbReference type="AlphaFoldDB" id="A0A4Q1CA36"/>
<keyword evidence="8" id="KW-1185">Reference proteome</keyword>
<protein>
    <submittedName>
        <fullName evidence="7">DUF4976 domain-containing protein</fullName>
    </submittedName>
</protein>